<dbReference type="OrthoDB" id="3218062at2759"/>
<dbReference type="EMBL" id="JMSN01000024">
    <property type="protein sequence ID" value="KDN48496.1"/>
    <property type="molecule type" value="Genomic_DNA"/>
</dbReference>
<proteinExistence type="predicted"/>
<protein>
    <recommendedName>
        <fullName evidence="3">Carbohydrate esterase family 16 protein</fullName>
    </recommendedName>
</protein>
<dbReference type="GeneID" id="25265620"/>
<sequence>MRFSAVFGLPKVNRKTTSTDVTNLVAFSAATCGNALWSGASVNDIKQQIQLARFSTPTPRSNCAALYGPAMLMAAIYIDTNDISYFLADLAEAVPHSLSLGLRGFVLLENIPLQKYKATVLVGKWNDSSFIDVFPTYDSFEFIFAHPAEYDFNKASTYDVKHGYFENSLHPSGRANQILASKMQRFLLGGASLISGNGQSACWGEQAQPAARSAWAWAWVWDAPSGRQPIKRSGGVGGTDGFNSRGVGVAMACQGVIMSFISDAESVLPRAVLQALAALSPSSSGHGHKDGRLKKLADRAVTNFLAFGVATRTIAIPVA</sequence>
<keyword evidence="2" id="KW-1185">Reference proteome</keyword>
<gene>
    <name evidence="1" type="ORF">K437DRAFT_262190</name>
</gene>
<dbReference type="Proteomes" id="UP000027361">
    <property type="component" value="Unassembled WGS sequence"/>
</dbReference>
<evidence type="ECO:0000313" key="1">
    <source>
        <dbReference type="EMBL" id="KDN48496.1"/>
    </source>
</evidence>
<dbReference type="AlphaFoldDB" id="A0A066W443"/>
<dbReference type="InParanoid" id="A0A066W443"/>
<organism evidence="1 2">
    <name type="scientific">Tilletiaria anomala (strain ATCC 24038 / CBS 436.72 / UBC 951)</name>
    <dbReference type="NCBI Taxonomy" id="1037660"/>
    <lineage>
        <taxon>Eukaryota</taxon>
        <taxon>Fungi</taxon>
        <taxon>Dikarya</taxon>
        <taxon>Basidiomycota</taxon>
        <taxon>Ustilaginomycotina</taxon>
        <taxon>Exobasidiomycetes</taxon>
        <taxon>Georgefischeriales</taxon>
        <taxon>Tilletiariaceae</taxon>
        <taxon>Tilletiaria</taxon>
    </lineage>
</organism>
<accession>A0A066W443</accession>
<evidence type="ECO:0008006" key="3">
    <source>
        <dbReference type="Google" id="ProtNLM"/>
    </source>
</evidence>
<evidence type="ECO:0000313" key="2">
    <source>
        <dbReference type="Proteomes" id="UP000027361"/>
    </source>
</evidence>
<dbReference type="RefSeq" id="XP_013244152.1">
    <property type="nucleotide sequence ID" value="XM_013388698.1"/>
</dbReference>
<name>A0A066W443_TILAU</name>
<comment type="caution">
    <text evidence="1">The sequence shown here is derived from an EMBL/GenBank/DDBJ whole genome shotgun (WGS) entry which is preliminary data.</text>
</comment>
<dbReference type="HOGENOM" id="CLU_872049_0_0_1"/>
<reference evidence="1 2" key="1">
    <citation type="submission" date="2014-05" db="EMBL/GenBank/DDBJ databases">
        <title>Draft genome sequence of a rare smut relative, Tilletiaria anomala UBC 951.</title>
        <authorList>
            <consortium name="DOE Joint Genome Institute"/>
            <person name="Toome M."/>
            <person name="Kuo A."/>
            <person name="Henrissat B."/>
            <person name="Lipzen A."/>
            <person name="Tritt A."/>
            <person name="Yoshinaga Y."/>
            <person name="Zane M."/>
            <person name="Barry K."/>
            <person name="Grigoriev I.V."/>
            <person name="Spatafora J.W."/>
            <person name="Aimea M.C."/>
        </authorList>
    </citation>
    <scope>NUCLEOTIDE SEQUENCE [LARGE SCALE GENOMIC DNA]</scope>
    <source>
        <strain evidence="1 2">UBC 951</strain>
    </source>
</reference>